<reference evidence="2 3" key="1">
    <citation type="submission" date="2016-11" db="EMBL/GenBank/DDBJ databases">
        <title>Trade-off between light-utilization and light-protection in marine flavobacteria.</title>
        <authorList>
            <person name="Kumagai Y."/>
        </authorList>
    </citation>
    <scope>NUCLEOTIDE SEQUENCE [LARGE SCALE GENOMIC DNA]</scope>
    <source>
        <strain evidence="2 3">NBRC 107125</strain>
    </source>
</reference>
<dbReference type="Gene3D" id="3.30.70.1430">
    <property type="entry name" value="Multidrug efflux transporter AcrB pore domain"/>
    <property type="match status" value="2"/>
</dbReference>
<feature type="transmembrane region" description="Helical" evidence="1">
    <location>
        <begin position="904"/>
        <end position="924"/>
    </location>
</feature>
<keyword evidence="3" id="KW-1185">Reference proteome</keyword>
<feature type="transmembrane region" description="Helical" evidence="1">
    <location>
        <begin position="930"/>
        <end position="954"/>
    </location>
</feature>
<dbReference type="STRING" id="716816.BST96_07385"/>
<feature type="transmembrane region" description="Helical" evidence="1">
    <location>
        <begin position="473"/>
        <end position="492"/>
    </location>
</feature>
<protein>
    <recommendedName>
        <fullName evidence="4">Acriflavin resistance protein</fullName>
    </recommendedName>
</protein>
<dbReference type="PANTHER" id="PTHR32063">
    <property type="match status" value="1"/>
</dbReference>
<dbReference type="Pfam" id="PF00873">
    <property type="entry name" value="ACR_tran"/>
    <property type="match status" value="1"/>
</dbReference>
<dbReference type="PRINTS" id="PR00702">
    <property type="entry name" value="ACRIFLAVINRP"/>
</dbReference>
<feature type="transmembrane region" description="Helical" evidence="1">
    <location>
        <begin position="437"/>
        <end position="461"/>
    </location>
</feature>
<dbReference type="Gene3D" id="3.30.70.1320">
    <property type="entry name" value="Multidrug efflux transporter AcrB pore domain like"/>
    <property type="match status" value="1"/>
</dbReference>
<keyword evidence="1" id="KW-0812">Transmembrane</keyword>
<dbReference type="Proteomes" id="UP000193450">
    <property type="component" value="Chromosome"/>
</dbReference>
<dbReference type="PANTHER" id="PTHR32063:SF33">
    <property type="entry name" value="RND SUPERFAMILY EFFLUX PUMP PERMEASE COMPONENT"/>
    <property type="match status" value="1"/>
</dbReference>
<dbReference type="SUPFAM" id="SSF82693">
    <property type="entry name" value="Multidrug efflux transporter AcrB pore domain, PN1, PN2, PC1 and PC2 subdomains"/>
    <property type="match status" value="1"/>
</dbReference>
<dbReference type="Gene3D" id="3.30.2090.10">
    <property type="entry name" value="Multidrug efflux transporter AcrB TolC docking domain, DN and DC subdomains"/>
    <property type="match status" value="2"/>
</dbReference>
<dbReference type="RefSeq" id="WP_085758082.1">
    <property type="nucleotide sequence ID" value="NZ_CP019343.1"/>
</dbReference>
<dbReference type="Gene3D" id="1.20.1640.10">
    <property type="entry name" value="Multidrug efflux transporter AcrB transmembrane domain"/>
    <property type="match status" value="2"/>
</dbReference>
<dbReference type="EMBL" id="CP019343">
    <property type="protein sequence ID" value="ARN73954.1"/>
    <property type="molecule type" value="Genomic_DNA"/>
</dbReference>
<feature type="transmembrane region" description="Helical" evidence="1">
    <location>
        <begin position="1007"/>
        <end position="1033"/>
    </location>
</feature>
<dbReference type="KEGG" id="osg:BST96_07385"/>
<name>A0A1X9NA61_9GAMM</name>
<evidence type="ECO:0000313" key="2">
    <source>
        <dbReference type="EMBL" id="ARN73954.1"/>
    </source>
</evidence>
<dbReference type="InterPro" id="IPR001036">
    <property type="entry name" value="Acrflvin-R"/>
</dbReference>
<gene>
    <name evidence="2" type="ORF">BST96_07385</name>
</gene>
<evidence type="ECO:0000313" key="3">
    <source>
        <dbReference type="Proteomes" id="UP000193450"/>
    </source>
</evidence>
<feature type="transmembrane region" description="Helical" evidence="1">
    <location>
        <begin position="880"/>
        <end position="897"/>
    </location>
</feature>
<feature type="transmembrane region" description="Helical" evidence="1">
    <location>
        <begin position="365"/>
        <end position="385"/>
    </location>
</feature>
<dbReference type="AlphaFoldDB" id="A0A1X9NA61"/>
<dbReference type="SUPFAM" id="SSF82866">
    <property type="entry name" value="Multidrug efflux transporter AcrB transmembrane domain"/>
    <property type="match status" value="2"/>
</dbReference>
<dbReference type="GO" id="GO:0042910">
    <property type="term" value="F:xenobiotic transmembrane transporter activity"/>
    <property type="evidence" value="ECO:0007669"/>
    <property type="project" value="TreeGrafter"/>
</dbReference>
<sequence>MESPIAGPQGRVGLIELFVQHRNAATLLMILMILLGIYGISSLNRQVMPQFGLELITVSVQWRGASPEDIESNIIQAMEPEIRFLDGVKKVQAVAYEGMAMVTVEYVENTSMSKALTDIQSAVARITTLPSDIEKPIINQVTPRDNVVSLEVSGPYPEKALKMIAKQMRDDLLNRGLEHIEIDGARDTEYWVQISDYVLRSLNLSVQDVADVIGQSSLDLPAGSIEASEVSKQIRSKGLARSTEALGDIEVKALNSGEKVLLKDIANIVEALEENKPSHQLAGNSSVTVRVKRAAGEDSIKANRKVQAYLAELEPTLPPSLTVKQYDVFAMLVVERIGMMLSNGLTGLLLVLAILYVFLSARLAFWVAAGIPISLLATMGIMSLMGLSLNLISMFALIMGLGIIVDDAIVVGEQVARLHSQGMAKKEAVLTGTKMMFAPVMAASLTTVMAFFPILMIGSTIGQIQSELPKTMMAIIIASLVECFLILPTHLLHSLRDKKEEQPQAWRIRFNQKFDQFRDGPFQSFVEFCFRERYSALVLAVGAFLISGAMLATGRVGFEFFPNIENNTTYANFSFSPGSPREKTVAMVAELERAARVADRALTGGEGSLINVAVSTIGQVEGRQDALRVTGDHLGALSVELTGGQYRTVRTPAFIQAWEQEVRPLPGLERLTIIERKDGGPPGKAIDIRLFGADLKTLKAAAIEAREQLAKLPGVMALEDNLPWGKEEVIIEITPEGRALGFTTQSVARQVRNTYEGAIAKRFSQDQEEIIVRVKHPEKSADSVNLEDLYLTPHDGFRRVPLSEVVSFNQTVGFSRILREDGLRQVSIEGEVDPQITTPGVVLKTFGESIAPQIAEKYGVEFALKGKADEQREAAGGVKMGGLLAFSSIYIILAWVLTSYSRPLVVMSIIPFGMIGAILGHWVMGFNMSMFSIIGLLGLAGIVVNDSIILVTTVKQKEEEGLALYDAIMASTHERLRPVILTTLTTIGGLIPILSETSKQAQLIQPLAITMVFGLLISTTLVLGFVPALLGIIGDLRGTLKRAPDNSGVNAQAKA</sequence>
<organism evidence="2 3">
    <name type="scientific">Oceanicoccus sagamiensis</name>
    <dbReference type="NCBI Taxonomy" id="716816"/>
    <lineage>
        <taxon>Bacteria</taxon>
        <taxon>Pseudomonadati</taxon>
        <taxon>Pseudomonadota</taxon>
        <taxon>Gammaproteobacteria</taxon>
        <taxon>Cellvibrionales</taxon>
        <taxon>Spongiibacteraceae</taxon>
        <taxon>Oceanicoccus</taxon>
    </lineage>
</organism>
<evidence type="ECO:0000256" key="1">
    <source>
        <dbReference type="SAM" id="Phobius"/>
    </source>
</evidence>
<keyword evidence="1" id="KW-0472">Membrane</keyword>
<dbReference type="SUPFAM" id="SSF82714">
    <property type="entry name" value="Multidrug efflux transporter AcrB TolC docking domain, DN and DC subdomains"/>
    <property type="match status" value="1"/>
</dbReference>
<dbReference type="InterPro" id="IPR027463">
    <property type="entry name" value="AcrB_DN_DC_subdom"/>
</dbReference>
<feature type="transmembrane region" description="Helical" evidence="1">
    <location>
        <begin position="337"/>
        <end position="358"/>
    </location>
</feature>
<feature type="transmembrane region" description="Helical" evidence="1">
    <location>
        <begin position="391"/>
        <end position="416"/>
    </location>
</feature>
<feature type="transmembrane region" description="Helical" evidence="1">
    <location>
        <begin position="975"/>
        <end position="995"/>
    </location>
</feature>
<keyword evidence="1" id="KW-1133">Transmembrane helix</keyword>
<proteinExistence type="predicted"/>
<dbReference type="Gene3D" id="3.30.70.1440">
    <property type="entry name" value="Multidrug efflux transporter AcrB pore domain"/>
    <property type="match status" value="1"/>
</dbReference>
<dbReference type="GO" id="GO:0005886">
    <property type="term" value="C:plasma membrane"/>
    <property type="evidence" value="ECO:0007669"/>
    <property type="project" value="TreeGrafter"/>
</dbReference>
<dbReference type="OrthoDB" id="5287122at2"/>
<accession>A0A1X9NA61</accession>
<feature type="transmembrane region" description="Helical" evidence="1">
    <location>
        <begin position="534"/>
        <end position="558"/>
    </location>
</feature>
<evidence type="ECO:0008006" key="4">
    <source>
        <dbReference type="Google" id="ProtNLM"/>
    </source>
</evidence>
<feature type="transmembrane region" description="Helical" evidence="1">
    <location>
        <begin position="24"/>
        <end position="41"/>
    </location>
</feature>